<feature type="compositionally biased region" description="Basic residues" evidence="1">
    <location>
        <begin position="260"/>
        <end position="278"/>
    </location>
</feature>
<dbReference type="InterPro" id="IPR031440">
    <property type="entry name" value="DUF4670"/>
</dbReference>
<evidence type="ECO:0000313" key="2">
    <source>
        <dbReference type="EMBL" id="KAJ6238417.1"/>
    </source>
</evidence>
<feature type="compositionally biased region" description="Basic and acidic residues" evidence="1">
    <location>
        <begin position="86"/>
        <end position="113"/>
    </location>
</feature>
<feature type="compositionally biased region" description="Basic and acidic residues" evidence="1">
    <location>
        <begin position="46"/>
        <end position="55"/>
    </location>
</feature>
<evidence type="ECO:0000256" key="1">
    <source>
        <dbReference type="SAM" id="MobiDB-lite"/>
    </source>
</evidence>
<feature type="compositionally biased region" description="Basic residues" evidence="1">
    <location>
        <begin position="411"/>
        <end position="437"/>
    </location>
</feature>
<feature type="compositionally biased region" description="Basic residues" evidence="1">
    <location>
        <begin position="285"/>
        <end position="294"/>
    </location>
</feature>
<feature type="compositionally biased region" description="Low complexity" evidence="1">
    <location>
        <begin position="114"/>
        <end position="131"/>
    </location>
</feature>
<feature type="compositionally biased region" description="Polar residues" evidence="1">
    <location>
        <begin position="211"/>
        <end position="242"/>
    </location>
</feature>
<feature type="compositionally biased region" description="Acidic residues" evidence="1">
    <location>
        <begin position="61"/>
        <end position="71"/>
    </location>
</feature>
<evidence type="ECO:0000313" key="3">
    <source>
        <dbReference type="Proteomes" id="UP001150062"/>
    </source>
</evidence>
<dbReference type="PANTHER" id="PTHR21937">
    <property type="entry name" value="CCDC66 DOMAIN-CONTAINING PROTEIN"/>
    <property type="match status" value="1"/>
</dbReference>
<feature type="compositionally biased region" description="Polar residues" evidence="1">
    <location>
        <begin position="552"/>
        <end position="561"/>
    </location>
</feature>
<feature type="compositionally biased region" description="Acidic residues" evidence="1">
    <location>
        <begin position="243"/>
        <end position="253"/>
    </location>
</feature>
<feature type="compositionally biased region" description="Basic and acidic residues" evidence="1">
    <location>
        <begin position="378"/>
        <end position="410"/>
    </location>
</feature>
<feature type="compositionally biased region" description="Polar residues" evidence="1">
    <location>
        <begin position="172"/>
        <end position="182"/>
    </location>
</feature>
<feature type="region of interest" description="Disordered" evidence="1">
    <location>
        <begin position="378"/>
        <end position="443"/>
    </location>
</feature>
<sequence>MVRQLVNEEDFQFESSEENTDDTLNSNDDDDEPNGSSDNLSLSESDSVKDKEKKLSSFSDLDSDQSETEEDPNVKQSKNKKKKGKSKTEHEKDKAKTNKTKKEIDQETDKESSSSEIDSILSSTLSENENNQSDDDDNDSENIISSEKVHLFVEEIEFDLENDKEEIEKQTNDTLNPQQQQAWFDLKNELENLSFEEDDDEDDGDDEETNSKPGSESENIGQNTTLNILDSANEKTTSSTSELDSDQSETEEDPNVKQNKNIKKKEKEKKEKKKKKKEKKEEKEKKKKKKKFRVKYYSKEPKGWKKSKLIFSKKKIKFIYPSGEKIKTGIRNTNFQLHKSKKKLAQLLLMETGIIVKFKTGKKCKSFHKLHSKRMNKILKEEKRLKREKEKQEKEIQEKERREKERQEKERKRKQREKAKRERKKKLEKQKKRKKKKERENNQTTEDLDLLKMRLFSVMIIDINSKPVKCVPLHIGNGRIRLLDPFGNVHKRIITQSKFFFERKPQMLSIGDVLFAIKFENNQQRKEFVQIMKLEKSRPIPESENTKKQTRSKSNNGQKNNFTLKILNSKSKIVANAKLRINQKQILLTKIKKKNEKKKNYKQYIHHIKYNHLQKKKTIGKIHFVKLNKKYFIKFINQQSRANFKKNFFKYSFLGKQKFKIEIIDKANDILDQGSIITNNGKIKFHLQKKSYVSTIHQIKYYKHKTIPDLARININNIALNVKFEDAKSNKKFSSLTKFVCKNMKNVPKVNERKKPVPLKKKNSPILKRQSNSPKSSESPNLQKKDTNIVGVIVESNIKKLKKNENIKIEIQESKIVFIKLDTKKKKKVKFPISNKIRIDINNQNKKLSKISLPKNKFLIIILENDKIAHSLYSLIKKNTKEEN</sequence>
<protein>
    <submittedName>
        <fullName evidence="2">RIBOSOMAL RNA-PROCESSING 1</fullName>
    </submittedName>
</protein>
<feature type="region of interest" description="Disordered" evidence="1">
    <location>
        <begin position="1"/>
        <end position="148"/>
    </location>
</feature>
<name>A0ABQ8Y0N0_9EUKA</name>
<accession>A0ABQ8Y0N0</accession>
<feature type="region of interest" description="Disordered" evidence="1">
    <location>
        <begin position="162"/>
        <end position="294"/>
    </location>
</feature>
<feature type="compositionally biased region" description="Acidic residues" evidence="1">
    <location>
        <begin position="7"/>
        <end position="33"/>
    </location>
</feature>
<proteinExistence type="predicted"/>
<keyword evidence="3" id="KW-1185">Reference proteome</keyword>
<feature type="region of interest" description="Disordered" evidence="1">
    <location>
        <begin position="750"/>
        <end position="783"/>
    </location>
</feature>
<feature type="compositionally biased region" description="Polar residues" evidence="1">
    <location>
        <begin position="769"/>
        <end position="782"/>
    </location>
</feature>
<dbReference type="PANTHER" id="PTHR21937:SF6">
    <property type="entry name" value="CCDC66 DOMAIN-CONTAINING PROTEIN"/>
    <property type="match status" value="1"/>
</dbReference>
<feature type="region of interest" description="Disordered" evidence="1">
    <location>
        <begin position="539"/>
        <end position="561"/>
    </location>
</feature>
<organism evidence="2 3">
    <name type="scientific">Anaeramoeba flamelloides</name>
    <dbReference type="NCBI Taxonomy" id="1746091"/>
    <lineage>
        <taxon>Eukaryota</taxon>
        <taxon>Metamonada</taxon>
        <taxon>Anaeramoebidae</taxon>
        <taxon>Anaeramoeba</taxon>
    </lineage>
</organism>
<feature type="compositionally biased region" description="Acidic residues" evidence="1">
    <location>
        <begin position="194"/>
        <end position="208"/>
    </location>
</feature>
<feature type="compositionally biased region" description="Low complexity" evidence="1">
    <location>
        <begin position="36"/>
        <end position="45"/>
    </location>
</feature>
<comment type="caution">
    <text evidence="2">The sequence shown here is derived from an EMBL/GenBank/DDBJ whole genome shotgun (WGS) entry which is preliminary data.</text>
</comment>
<dbReference type="Proteomes" id="UP001150062">
    <property type="component" value="Unassembled WGS sequence"/>
</dbReference>
<dbReference type="EMBL" id="JAOAOG010000233">
    <property type="protein sequence ID" value="KAJ6238417.1"/>
    <property type="molecule type" value="Genomic_DNA"/>
</dbReference>
<gene>
    <name evidence="2" type="ORF">M0813_26387</name>
</gene>
<reference evidence="2" key="1">
    <citation type="submission" date="2022-08" db="EMBL/GenBank/DDBJ databases">
        <title>Novel sulfate-reducing endosymbionts in the free-living metamonad Anaeramoeba.</title>
        <authorList>
            <person name="Jerlstrom-Hultqvist J."/>
            <person name="Cepicka I."/>
            <person name="Gallot-Lavallee L."/>
            <person name="Salas-Leiva D."/>
            <person name="Curtis B.A."/>
            <person name="Zahonova K."/>
            <person name="Pipaliya S."/>
            <person name="Dacks J."/>
            <person name="Roger A.J."/>
        </authorList>
    </citation>
    <scope>NUCLEOTIDE SEQUENCE</scope>
    <source>
        <strain evidence="2">Schooner1</strain>
    </source>
</reference>